<protein>
    <recommendedName>
        <fullName evidence="3">DUF937 domain-containing protein</fullName>
    </recommendedName>
</protein>
<name>A0A1M6QT34_9FLAO</name>
<dbReference type="STRING" id="228958.SAMN04488007_2471"/>
<dbReference type="OrthoDB" id="1178470at2"/>
<accession>A0A1M6QT34</accession>
<keyword evidence="2" id="KW-1185">Reference proteome</keyword>
<evidence type="ECO:0000313" key="2">
    <source>
        <dbReference type="Proteomes" id="UP000184314"/>
    </source>
</evidence>
<dbReference type="AlphaFoldDB" id="A0A1M6QT34"/>
<evidence type="ECO:0000313" key="1">
    <source>
        <dbReference type="EMBL" id="SHK23442.1"/>
    </source>
</evidence>
<dbReference type="RefSeq" id="WP_073244561.1">
    <property type="nucleotide sequence ID" value="NZ_CANLFZ010000003.1"/>
</dbReference>
<dbReference type="EMBL" id="FQZX01000002">
    <property type="protein sequence ID" value="SHK23442.1"/>
    <property type="molecule type" value="Genomic_DNA"/>
</dbReference>
<proteinExistence type="predicted"/>
<organism evidence="1 2">
    <name type="scientific">Maribacter aquivivus</name>
    <dbReference type="NCBI Taxonomy" id="228958"/>
    <lineage>
        <taxon>Bacteria</taxon>
        <taxon>Pseudomonadati</taxon>
        <taxon>Bacteroidota</taxon>
        <taxon>Flavobacteriia</taxon>
        <taxon>Flavobacteriales</taxon>
        <taxon>Flavobacteriaceae</taxon>
        <taxon>Maribacter</taxon>
    </lineage>
</organism>
<sequence>MLDQLKQMAIEKLQETMSANSLNSEATSGAAEEGASSLINSLMEKVGAGDLSAVTSLFSNDGNATEDSGIVENLKGKLAEILESKGMNAADAQAEASNVAPGLVDSLKEKFVSNDASDSAFSLESLSGLVGGDAGSLLDKAKGLF</sequence>
<evidence type="ECO:0008006" key="3">
    <source>
        <dbReference type="Google" id="ProtNLM"/>
    </source>
</evidence>
<dbReference type="Proteomes" id="UP000184314">
    <property type="component" value="Unassembled WGS sequence"/>
</dbReference>
<reference evidence="2" key="1">
    <citation type="submission" date="2016-11" db="EMBL/GenBank/DDBJ databases">
        <authorList>
            <person name="Varghese N."/>
            <person name="Submissions S."/>
        </authorList>
    </citation>
    <scope>NUCLEOTIDE SEQUENCE [LARGE SCALE GENOMIC DNA]</scope>
    <source>
        <strain evidence="2">DSM 16478</strain>
    </source>
</reference>
<gene>
    <name evidence="1" type="ORF">SAMN04488007_2471</name>
</gene>